<comment type="caution">
    <text evidence="2">The sequence shown here is derived from an EMBL/GenBank/DDBJ whole genome shotgun (WGS) entry which is preliminary data.</text>
</comment>
<dbReference type="InterPro" id="IPR036866">
    <property type="entry name" value="RibonucZ/Hydroxyglut_hydro"/>
</dbReference>
<dbReference type="PANTHER" id="PTHR43546:SF3">
    <property type="entry name" value="UPF0173 METAL-DEPENDENT HYDROLASE MJ1163"/>
    <property type="match status" value="1"/>
</dbReference>
<proteinExistence type="predicted"/>
<dbReference type="PANTHER" id="PTHR43546">
    <property type="entry name" value="UPF0173 METAL-DEPENDENT HYDROLASE MJ1163-RELATED"/>
    <property type="match status" value="1"/>
</dbReference>
<keyword evidence="3" id="KW-1185">Reference proteome</keyword>
<dbReference type="InterPro" id="IPR001279">
    <property type="entry name" value="Metallo-B-lactamas"/>
</dbReference>
<protein>
    <submittedName>
        <fullName evidence="2">Phosphoribosyl 1,2-cyclic phosphodiesterase</fullName>
    </submittedName>
</protein>
<dbReference type="SUPFAM" id="SSF56281">
    <property type="entry name" value="Metallo-hydrolase/oxidoreductase"/>
    <property type="match status" value="1"/>
</dbReference>
<dbReference type="EMBL" id="QREL01000001">
    <property type="protein sequence ID" value="REE28611.1"/>
    <property type="molecule type" value="Genomic_DNA"/>
</dbReference>
<evidence type="ECO:0000313" key="3">
    <source>
        <dbReference type="Proteomes" id="UP000256864"/>
    </source>
</evidence>
<dbReference type="Proteomes" id="UP000256864">
    <property type="component" value="Unassembled WGS sequence"/>
</dbReference>
<dbReference type="Gene3D" id="3.60.15.10">
    <property type="entry name" value="Ribonuclease Z/Hydroxyacylglutathione hydrolase-like"/>
    <property type="match status" value="1"/>
</dbReference>
<dbReference type="AlphaFoldDB" id="A0A371NDM4"/>
<evidence type="ECO:0000259" key="1">
    <source>
        <dbReference type="Pfam" id="PF12706"/>
    </source>
</evidence>
<sequence length="253" mass="27724">MADDFATITQKRMTGGLRIDGIAGMNIHIDPGPGALVRSYQFDSDPRKLDAVMVSHSHTDHYTDAEVLIEAMTRGMTRQRGTILGSLSVMEGYRDWGPCISEYHMRRSRCITLSAGETVDIGDLEVTGTGTVHGDPTGVGFRLRADDLSVSYTSDTEYFDGLADYHRGADVLISSVIRPGDEHIRGHMCTDDFIKLVEDVKPGIAVMTHLGMKMILNDPEMEAFRVQEATGIRTLAARDGMKLDLDGDSPTIS</sequence>
<accession>A0A371NDM4</accession>
<evidence type="ECO:0000313" key="2">
    <source>
        <dbReference type="EMBL" id="REE28611.1"/>
    </source>
</evidence>
<dbReference type="InterPro" id="IPR050114">
    <property type="entry name" value="UPF0173_UPF0282_UlaG_hydrolase"/>
</dbReference>
<dbReference type="Pfam" id="PF12706">
    <property type="entry name" value="Lactamase_B_2"/>
    <property type="match status" value="1"/>
</dbReference>
<organism evidence="2 3">
    <name type="scientific">Methanothermobacter defluvii</name>
    <dbReference type="NCBI Taxonomy" id="49339"/>
    <lineage>
        <taxon>Archaea</taxon>
        <taxon>Methanobacteriati</taxon>
        <taxon>Methanobacteriota</taxon>
        <taxon>Methanomada group</taxon>
        <taxon>Methanobacteria</taxon>
        <taxon>Methanobacteriales</taxon>
        <taxon>Methanobacteriaceae</taxon>
        <taxon>Methanothermobacter</taxon>
    </lineage>
</organism>
<reference evidence="2 3" key="1">
    <citation type="submission" date="2018-07" db="EMBL/GenBank/DDBJ databases">
        <title>Genomic Encyclopedia of Type Strains, Phase IV (KMG-IV): sequencing the most valuable type-strain genomes for metagenomic binning, comparative biology and taxonomic classification.</title>
        <authorList>
            <person name="Goeker M."/>
        </authorList>
    </citation>
    <scope>NUCLEOTIDE SEQUENCE [LARGE SCALE GENOMIC DNA]</scope>
    <source>
        <strain evidence="2 3">DSM 7466</strain>
    </source>
</reference>
<feature type="domain" description="Metallo-beta-lactamase" evidence="1">
    <location>
        <begin position="26"/>
        <end position="209"/>
    </location>
</feature>
<name>A0A371NDM4_9EURY</name>
<gene>
    <name evidence="2" type="ORF">C7452_0630</name>
</gene>